<keyword evidence="1" id="KW-0472">Membrane</keyword>
<gene>
    <name evidence="2" type="ORF">ACFOUW_02815</name>
</gene>
<evidence type="ECO:0000313" key="2">
    <source>
        <dbReference type="EMBL" id="MFC3759752.1"/>
    </source>
</evidence>
<dbReference type="RefSeq" id="WP_205120410.1">
    <property type="nucleotide sequence ID" value="NZ_JAFBCM010000001.1"/>
</dbReference>
<keyword evidence="3" id="KW-1185">Reference proteome</keyword>
<feature type="transmembrane region" description="Helical" evidence="1">
    <location>
        <begin position="45"/>
        <end position="70"/>
    </location>
</feature>
<evidence type="ECO:0000313" key="3">
    <source>
        <dbReference type="Proteomes" id="UP001595699"/>
    </source>
</evidence>
<dbReference type="EMBL" id="JBHRZH010000004">
    <property type="protein sequence ID" value="MFC3759752.1"/>
    <property type="molecule type" value="Genomic_DNA"/>
</dbReference>
<organism evidence="2 3">
    <name type="scientific">Tenggerimyces flavus</name>
    <dbReference type="NCBI Taxonomy" id="1708749"/>
    <lineage>
        <taxon>Bacteria</taxon>
        <taxon>Bacillati</taxon>
        <taxon>Actinomycetota</taxon>
        <taxon>Actinomycetes</taxon>
        <taxon>Propionibacteriales</taxon>
        <taxon>Nocardioidaceae</taxon>
        <taxon>Tenggerimyces</taxon>
    </lineage>
</organism>
<protein>
    <submittedName>
        <fullName evidence="2">Uncharacterized protein</fullName>
    </submittedName>
</protein>
<evidence type="ECO:0000256" key="1">
    <source>
        <dbReference type="SAM" id="Phobius"/>
    </source>
</evidence>
<reference evidence="3" key="1">
    <citation type="journal article" date="2019" name="Int. J. Syst. Evol. Microbiol.">
        <title>The Global Catalogue of Microorganisms (GCM) 10K type strain sequencing project: providing services to taxonomists for standard genome sequencing and annotation.</title>
        <authorList>
            <consortium name="The Broad Institute Genomics Platform"/>
            <consortium name="The Broad Institute Genome Sequencing Center for Infectious Disease"/>
            <person name="Wu L."/>
            <person name="Ma J."/>
        </authorList>
    </citation>
    <scope>NUCLEOTIDE SEQUENCE [LARGE SCALE GENOMIC DNA]</scope>
    <source>
        <strain evidence="3">CGMCC 4.7241</strain>
    </source>
</reference>
<feature type="transmembrane region" description="Helical" evidence="1">
    <location>
        <begin position="77"/>
        <end position="99"/>
    </location>
</feature>
<accession>A0ABV7Y3T9</accession>
<keyword evidence="1" id="KW-0812">Transmembrane</keyword>
<sequence length="117" mass="12323">MEPLSLILVVAAVALVVYAFAAVNLVRRNKETPPPPWNRLQGLTWLAFAAAVVIVLAVAGALIVTIVGMADSLGAQLAFVLVSVILLGAFYVFLVHPLVRVLRARGVPGQGTQQPDA</sequence>
<dbReference type="Proteomes" id="UP001595699">
    <property type="component" value="Unassembled WGS sequence"/>
</dbReference>
<comment type="caution">
    <text evidence="2">The sequence shown here is derived from an EMBL/GenBank/DDBJ whole genome shotgun (WGS) entry which is preliminary data.</text>
</comment>
<keyword evidence="1" id="KW-1133">Transmembrane helix</keyword>
<proteinExistence type="predicted"/>
<name>A0ABV7Y3T9_9ACTN</name>